<dbReference type="GO" id="GO:0046872">
    <property type="term" value="F:metal ion binding"/>
    <property type="evidence" value="ECO:0007669"/>
    <property type="project" value="UniProtKB-KW"/>
</dbReference>
<accession>A0A8J3QYC1</accession>
<dbReference type="GO" id="GO:0042586">
    <property type="term" value="F:peptide deformylase activity"/>
    <property type="evidence" value="ECO:0007669"/>
    <property type="project" value="UniProtKB-UniRule"/>
</dbReference>
<keyword evidence="2 6" id="KW-0479">Metal-binding</keyword>
<evidence type="ECO:0000313" key="8">
    <source>
        <dbReference type="Proteomes" id="UP000642748"/>
    </source>
</evidence>
<sequence length="167" mass="18202">MTVRPLRLLGDPVLRTVCDPVTRFDDDLARLVDDLIETVRLPGRAGLAAPQIGVGLAVFSYNLDGRLGYVVNPRIVELSGEYDGLEACLSVPGVSASTPRARRAVVAGVDVHGDPVEVSGEEEMARCLQHETDHLQGILYFDRLTGDERRSAIRQIRAGQIGSRRGR</sequence>
<comment type="similarity">
    <text evidence="1 6">Belongs to the polypeptide deformylase family.</text>
</comment>
<comment type="catalytic activity">
    <reaction evidence="6">
        <text>N-terminal N-formyl-L-methionyl-[peptide] + H2O = N-terminal L-methionyl-[peptide] + formate</text>
        <dbReference type="Rhea" id="RHEA:24420"/>
        <dbReference type="Rhea" id="RHEA-COMP:10639"/>
        <dbReference type="Rhea" id="RHEA-COMP:10640"/>
        <dbReference type="ChEBI" id="CHEBI:15377"/>
        <dbReference type="ChEBI" id="CHEBI:15740"/>
        <dbReference type="ChEBI" id="CHEBI:49298"/>
        <dbReference type="ChEBI" id="CHEBI:64731"/>
        <dbReference type="EC" id="3.5.1.88"/>
    </reaction>
</comment>
<dbReference type="Gene3D" id="3.90.45.10">
    <property type="entry name" value="Peptide deformylase"/>
    <property type="match status" value="1"/>
</dbReference>
<dbReference type="PANTHER" id="PTHR10458:SF2">
    <property type="entry name" value="PEPTIDE DEFORMYLASE, MITOCHONDRIAL"/>
    <property type="match status" value="1"/>
</dbReference>
<comment type="cofactor">
    <cofactor evidence="6">
        <name>Fe(2+)</name>
        <dbReference type="ChEBI" id="CHEBI:29033"/>
    </cofactor>
    <text evidence="6">Binds 1 Fe(2+) ion.</text>
</comment>
<evidence type="ECO:0000256" key="5">
    <source>
        <dbReference type="ARBA" id="ARBA00023004"/>
    </source>
</evidence>
<reference evidence="7" key="1">
    <citation type="submission" date="2021-01" db="EMBL/GenBank/DDBJ databases">
        <title>Whole genome shotgun sequence of Rugosimonospora africana NBRC 104875.</title>
        <authorList>
            <person name="Komaki H."/>
            <person name="Tamura T."/>
        </authorList>
    </citation>
    <scope>NUCLEOTIDE SEQUENCE</scope>
    <source>
        <strain evidence="7">NBRC 104875</strain>
    </source>
</reference>
<dbReference type="Proteomes" id="UP000642748">
    <property type="component" value="Unassembled WGS sequence"/>
</dbReference>
<dbReference type="InterPro" id="IPR036821">
    <property type="entry name" value="Peptide_deformylase_sf"/>
</dbReference>
<protein>
    <recommendedName>
        <fullName evidence="6">Peptide deformylase</fullName>
        <shortName evidence="6">PDF</shortName>
        <ecNumber evidence="6">3.5.1.88</ecNumber>
    </recommendedName>
    <alternativeName>
        <fullName evidence="6">Polypeptide deformylase</fullName>
    </alternativeName>
</protein>
<organism evidence="7 8">
    <name type="scientific">Rugosimonospora africana</name>
    <dbReference type="NCBI Taxonomy" id="556532"/>
    <lineage>
        <taxon>Bacteria</taxon>
        <taxon>Bacillati</taxon>
        <taxon>Actinomycetota</taxon>
        <taxon>Actinomycetes</taxon>
        <taxon>Micromonosporales</taxon>
        <taxon>Micromonosporaceae</taxon>
        <taxon>Rugosimonospora</taxon>
    </lineage>
</organism>
<proteinExistence type="inferred from homology"/>
<evidence type="ECO:0000256" key="3">
    <source>
        <dbReference type="ARBA" id="ARBA00022801"/>
    </source>
</evidence>
<comment type="caution">
    <text evidence="7">The sequence shown here is derived from an EMBL/GenBank/DDBJ whole genome shotgun (WGS) entry which is preliminary data.</text>
</comment>
<dbReference type="PANTHER" id="PTHR10458">
    <property type="entry name" value="PEPTIDE DEFORMYLASE"/>
    <property type="match status" value="1"/>
</dbReference>
<dbReference type="Pfam" id="PF01327">
    <property type="entry name" value="Pep_deformylase"/>
    <property type="match status" value="1"/>
</dbReference>
<evidence type="ECO:0000256" key="4">
    <source>
        <dbReference type="ARBA" id="ARBA00022917"/>
    </source>
</evidence>
<dbReference type="EMBL" id="BONZ01000062">
    <property type="protein sequence ID" value="GIH18113.1"/>
    <property type="molecule type" value="Genomic_DNA"/>
</dbReference>
<feature type="active site" evidence="6">
    <location>
        <position position="131"/>
    </location>
</feature>
<dbReference type="EC" id="3.5.1.88" evidence="6"/>
<dbReference type="AlphaFoldDB" id="A0A8J3QYC1"/>
<dbReference type="GO" id="GO:0006412">
    <property type="term" value="P:translation"/>
    <property type="evidence" value="ECO:0007669"/>
    <property type="project" value="UniProtKB-UniRule"/>
</dbReference>
<keyword evidence="5 6" id="KW-0408">Iron</keyword>
<comment type="function">
    <text evidence="6">Removes the formyl group from the N-terminal Met of newly synthesized proteins. Requires at least a dipeptide for an efficient rate of reaction. N-terminal L-methionine is a prerequisite for activity but the enzyme has broad specificity at other positions.</text>
</comment>
<dbReference type="PRINTS" id="PR01576">
    <property type="entry name" value="PDEFORMYLASE"/>
</dbReference>
<keyword evidence="8" id="KW-1185">Reference proteome</keyword>
<feature type="binding site" evidence="6">
    <location>
        <position position="134"/>
    </location>
    <ligand>
        <name>Fe cation</name>
        <dbReference type="ChEBI" id="CHEBI:24875"/>
    </ligand>
</feature>
<dbReference type="PIRSF" id="PIRSF004749">
    <property type="entry name" value="Pep_def"/>
    <property type="match status" value="1"/>
</dbReference>
<evidence type="ECO:0000256" key="6">
    <source>
        <dbReference type="HAMAP-Rule" id="MF_00163"/>
    </source>
</evidence>
<name>A0A8J3QYC1_9ACTN</name>
<dbReference type="NCBIfam" id="NF001159">
    <property type="entry name" value="PRK00150.1-3"/>
    <property type="match status" value="1"/>
</dbReference>
<dbReference type="NCBIfam" id="TIGR00079">
    <property type="entry name" value="pept_deformyl"/>
    <property type="match status" value="1"/>
</dbReference>
<keyword evidence="4 6" id="KW-0648">Protein biosynthesis</keyword>
<dbReference type="HAMAP" id="MF_00163">
    <property type="entry name" value="Pep_deformylase"/>
    <property type="match status" value="1"/>
</dbReference>
<dbReference type="RefSeq" id="WP_203921645.1">
    <property type="nucleotide sequence ID" value="NZ_BONZ01000062.1"/>
</dbReference>
<gene>
    <name evidence="7" type="primary">def_1</name>
    <name evidence="6" type="synonym">def</name>
    <name evidence="7" type="ORF">Raf01_62850</name>
</gene>
<dbReference type="SUPFAM" id="SSF56420">
    <property type="entry name" value="Peptide deformylase"/>
    <property type="match status" value="1"/>
</dbReference>
<dbReference type="InterPro" id="IPR023635">
    <property type="entry name" value="Peptide_deformylase"/>
</dbReference>
<feature type="binding site" evidence="6">
    <location>
        <position position="130"/>
    </location>
    <ligand>
        <name>Fe cation</name>
        <dbReference type="ChEBI" id="CHEBI:24875"/>
    </ligand>
</feature>
<dbReference type="CDD" id="cd00487">
    <property type="entry name" value="Pep_deformylase"/>
    <property type="match status" value="1"/>
</dbReference>
<feature type="binding site" evidence="6">
    <location>
        <position position="88"/>
    </location>
    <ligand>
        <name>Fe cation</name>
        <dbReference type="ChEBI" id="CHEBI:24875"/>
    </ligand>
</feature>
<evidence type="ECO:0000256" key="1">
    <source>
        <dbReference type="ARBA" id="ARBA00010759"/>
    </source>
</evidence>
<evidence type="ECO:0000313" key="7">
    <source>
        <dbReference type="EMBL" id="GIH18113.1"/>
    </source>
</evidence>
<keyword evidence="3 6" id="KW-0378">Hydrolase</keyword>
<evidence type="ECO:0000256" key="2">
    <source>
        <dbReference type="ARBA" id="ARBA00022723"/>
    </source>
</evidence>